<accession>A0ACB8BWX6</accession>
<sequence length="343" mass="36852">MKSPRLSLGLPRSPVFPRSPTLPNAIVSRENREAALRERGLLPPRKDLSEQEREADEKLGLAVSAMGNDEGDALSAATKIKEEWLALNRRISADSSVESHPGVYPKVLSTPNFGAMSMPALTPHRSSDAESATFDSPLTGRPSFSSSTALPLSNASQLATLQEEPIQPSNTESTTRGLGQEIYLESDSAPPIIITPVEDTFPPPMLVDSPISDSFPSLSPPPPPPQKENTHSACPPPGPRRRTTDSSDRRRRSFGPTLSRFGTSSLSNLRRSVVGSIRSHVVVPPSPTLPSHLGNADGDLDAGGHTLRAALSPTIHSRGSILLETKEIMDAESRRLSEMAFLD</sequence>
<evidence type="ECO:0000313" key="2">
    <source>
        <dbReference type="Proteomes" id="UP000790709"/>
    </source>
</evidence>
<name>A0ACB8BWX6_9AGAM</name>
<organism evidence="1 2">
    <name type="scientific">Leucogyrophana mollusca</name>
    <dbReference type="NCBI Taxonomy" id="85980"/>
    <lineage>
        <taxon>Eukaryota</taxon>
        <taxon>Fungi</taxon>
        <taxon>Dikarya</taxon>
        <taxon>Basidiomycota</taxon>
        <taxon>Agaricomycotina</taxon>
        <taxon>Agaricomycetes</taxon>
        <taxon>Agaricomycetidae</taxon>
        <taxon>Boletales</taxon>
        <taxon>Boletales incertae sedis</taxon>
        <taxon>Leucogyrophana</taxon>
    </lineage>
</organism>
<evidence type="ECO:0000313" key="1">
    <source>
        <dbReference type="EMBL" id="KAH7930149.1"/>
    </source>
</evidence>
<comment type="caution">
    <text evidence="1">The sequence shown here is derived from an EMBL/GenBank/DDBJ whole genome shotgun (WGS) entry which is preliminary data.</text>
</comment>
<protein>
    <submittedName>
        <fullName evidence="1">Uncharacterized protein</fullName>
    </submittedName>
</protein>
<reference evidence="1" key="1">
    <citation type="journal article" date="2021" name="New Phytol.">
        <title>Evolutionary innovations through gain and loss of genes in the ectomycorrhizal Boletales.</title>
        <authorList>
            <person name="Wu G."/>
            <person name="Miyauchi S."/>
            <person name="Morin E."/>
            <person name="Kuo A."/>
            <person name="Drula E."/>
            <person name="Varga T."/>
            <person name="Kohler A."/>
            <person name="Feng B."/>
            <person name="Cao Y."/>
            <person name="Lipzen A."/>
            <person name="Daum C."/>
            <person name="Hundley H."/>
            <person name="Pangilinan J."/>
            <person name="Johnson J."/>
            <person name="Barry K."/>
            <person name="LaButti K."/>
            <person name="Ng V."/>
            <person name="Ahrendt S."/>
            <person name="Min B."/>
            <person name="Choi I.G."/>
            <person name="Park H."/>
            <person name="Plett J.M."/>
            <person name="Magnuson J."/>
            <person name="Spatafora J.W."/>
            <person name="Nagy L.G."/>
            <person name="Henrissat B."/>
            <person name="Grigoriev I.V."/>
            <person name="Yang Z.L."/>
            <person name="Xu J."/>
            <person name="Martin F.M."/>
        </authorList>
    </citation>
    <scope>NUCLEOTIDE SEQUENCE</scope>
    <source>
        <strain evidence="1">KUC20120723A-06</strain>
    </source>
</reference>
<keyword evidence="2" id="KW-1185">Reference proteome</keyword>
<gene>
    <name evidence="1" type="ORF">BV22DRAFT_77858</name>
</gene>
<proteinExistence type="predicted"/>
<dbReference type="Proteomes" id="UP000790709">
    <property type="component" value="Unassembled WGS sequence"/>
</dbReference>
<dbReference type="EMBL" id="MU266334">
    <property type="protein sequence ID" value="KAH7930149.1"/>
    <property type="molecule type" value="Genomic_DNA"/>
</dbReference>